<evidence type="ECO:0000259" key="2">
    <source>
        <dbReference type="Pfam" id="PF01425"/>
    </source>
</evidence>
<dbReference type="SUPFAM" id="SSF75304">
    <property type="entry name" value="Amidase signature (AS) enzymes"/>
    <property type="match status" value="1"/>
</dbReference>
<accession>A0ABD6ADL8</accession>
<sequence>MKRVSERELSGLGEAFDVAVRDEERAELRDQVNSMLADLDAIDNVPVTQGGIDVTDRSWSDPEDDPHNAFSVRCRVSPTGGDDGPLAGERVGVKDIIAVAGVPMECASEVMQGFVPGVDATVVRRMLDSGATITAKTNLDEFAGAPHGVTASDGPTTNPYDGDRLAGGSSSGSAVAVALDEVDIALGTDTGGSIRIPAAFCGLVGYKPTYGLVPLSGIIENTYTQDHVGPLSTSIEETARVLEAMAGVDPADPASLQAAGRSEYRVGGYVDAVEAPPSLDDLELGILEQGTGNGIDDEVTERTRETVDRLRDTGASVRRVSVDHFAYGKAIKNCLSFAEMAAHWRAGGAPYRRGGRVDPGFQVSLARRASAGSGELGTFYKSKLLAGAKLIRDLNGRPYTRAQLARERLRSEFDDALADVDAIVLPTVPSVAPRVEDAFEPEFDYARNTRAANVTRLPAVTLPNGAVDGLPVGLQLVGRAFEDDLLLSIAASIEPHLPQTSPE</sequence>
<name>A0ABD6ADL8_9EURY</name>
<dbReference type="InterPro" id="IPR020556">
    <property type="entry name" value="Amidase_CS"/>
</dbReference>
<feature type="domain" description="Amidase" evidence="2">
    <location>
        <begin position="80"/>
        <end position="487"/>
    </location>
</feature>
<evidence type="ECO:0000313" key="3">
    <source>
        <dbReference type="EMBL" id="MFC7318595.1"/>
    </source>
</evidence>
<dbReference type="InterPro" id="IPR000120">
    <property type="entry name" value="Amidase"/>
</dbReference>
<dbReference type="Gene3D" id="3.90.1300.10">
    <property type="entry name" value="Amidase signature (AS) domain"/>
    <property type="match status" value="1"/>
</dbReference>
<proteinExistence type="predicted"/>
<dbReference type="GeneID" id="79317216"/>
<dbReference type="AlphaFoldDB" id="A0ABD6ADL8"/>
<dbReference type="PANTHER" id="PTHR11895:SF170">
    <property type="entry name" value="AMIDASE"/>
    <property type="match status" value="1"/>
</dbReference>
<feature type="region of interest" description="Disordered" evidence="1">
    <location>
        <begin position="144"/>
        <end position="167"/>
    </location>
</feature>
<dbReference type="RefSeq" id="WP_276306565.1">
    <property type="nucleotide sequence ID" value="NZ_CP119993.1"/>
</dbReference>
<dbReference type="EMBL" id="JBHTBF010000003">
    <property type="protein sequence ID" value="MFC7318595.1"/>
    <property type="molecule type" value="Genomic_DNA"/>
</dbReference>
<protein>
    <submittedName>
        <fullName evidence="3">Amidase</fullName>
    </submittedName>
</protein>
<dbReference type="PANTHER" id="PTHR11895">
    <property type="entry name" value="TRANSAMIDASE"/>
    <property type="match status" value="1"/>
</dbReference>
<keyword evidence="4" id="KW-1185">Reference proteome</keyword>
<evidence type="ECO:0000313" key="4">
    <source>
        <dbReference type="Proteomes" id="UP001596547"/>
    </source>
</evidence>
<comment type="caution">
    <text evidence="3">The sequence shown here is derived from an EMBL/GenBank/DDBJ whole genome shotgun (WGS) entry which is preliminary data.</text>
</comment>
<organism evidence="3 4">
    <name type="scientific">Halomarina halobia</name>
    <dbReference type="NCBI Taxonomy" id="3033386"/>
    <lineage>
        <taxon>Archaea</taxon>
        <taxon>Methanobacteriati</taxon>
        <taxon>Methanobacteriota</taxon>
        <taxon>Stenosarchaea group</taxon>
        <taxon>Halobacteria</taxon>
        <taxon>Halobacteriales</taxon>
        <taxon>Natronomonadaceae</taxon>
        <taxon>Halomarina</taxon>
    </lineage>
</organism>
<dbReference type="Proteomes" id="UP001596547">
    <property type="component" value="Unassembled WGS sequence"/>
</dbReference>
<dbReference type="Pfam" id="PF01425">
    <property type="entry name" value="Amidase"/>
    <property type="match status" value="1"/>
</dbReference>
<gene>
    <name evidence="3" type="ORF">ACFQPE_17620</name>
</gene>
<dbReference type="InterPro" id="IPR036928">
    <property type="entry name" value="AS_sf"/>
</dbReference>
<dbReference type="PROSITE" id="PS00571">
    <property type="entry name" value="AMIDASES"/>
    <property type="match status" value="1"/>
</dbReference>
<reference evidence="3 4" key="1">
    <citation type="journal article" date="2019" name="Int. J. Syst. Evol. Microbiol.">
        <title>The Global Catalogue of Microorganisms (GCM) 10K type strain sequencing project: providing services to taxonomists for standard genome sequencing and annotation.</title>
        <authorList>
            <consortium name="The Broad Institute Genomics Platform"/>
            <consortium name="The Broad Institute Genome Sequencing Center for Infectious Disease"/>
            <person name="Wu L."/>
            <person name="Ma J."/>
        </authorList>
    </citation>
    <scope>NUCLEOTIDE SEQUENCE [LARGE SCALE GENOMIC DNA]</scope>
    <source>
        <strain evidence="3 4">PSR21</strain>
    </source>
</reference>
<evidence type="ECO:0000256" key="1">
    <source>
        <dbReference type="SAM" id="MobiDB-lite"/>
    </source>
</evidence>
<dbReference type="InterPro" id="IPR023631">
    <property type="entry name" value="Amidase_dom"/>
</dbReference>